<dbReference type="InterPro" id="IPR036875">
    <property type="entry name" value="Znf_CCHC_sf"/>
</dbReference>
<feature type="domain" description="CCHC-type" evidence="6">
    <location>
        <begin position="58"/>
        <end position="73"/>
    </location>
</feature>
<feature type="region of interest" description="Disordered" evidence="5">
    <location>
        <begin position="1"/>
        <end position="49"/>
    </location>
</feature>
<proteinExistence type="predicted"/>
<evidence type="ECO:0000259" key="7">
    <source>
        <dbReference type="PROSITE" id="PS51999"/>
    </source>
</evidence>
<dbReference type="GO" id="GO:0016853">
    <property type="term" value="F:isomerase activity"/>
    <property type="evidence" value="ECO:0007669"/>
    <property type="project" value="UniProtKB-KW"/>
</dbReference>
<dbReference type="AlphaFoldDB" id="A0A1D1YN97"/>
<feature type="domain" description="GRF-type" evidence="7">
    <location>
        <begin position="250"/>
        <end position="293"/>
    </location>
</feature>
<dbReference type="EMBL" id="GDJX01011825">
    <property type="protein sequence ID" value="JAT56111.1"/>
    <property type="molecule type" value="Transcribed_RNA"/>
</dbReference>
<dbReference type="PANTHER" id="PTHR33680:SF1">
    <property type="entry name" value="OS05G0489500 PROTEIN"/>
    <property type="match status" value="1"/>
</dbReference>
<feature type="domain" description="CCHC-type" evidence="6">
    <location>
        <begin position="389"/>
        <end position="403"/>
    </location>
</feature>
<dbReference type="Pfam" id="PF06839">
    <property type="entry name" value="Zn_ribbon_GRF"/>
    <property type="match status" value="3"/>
</dbReference>
<dbReference type="GO" id="GO:0003676">
    <property type="term" value="F:nucleic acid binding"/>
    <property type="evidence" value="ECO:0007669"/>
    <property type="project" value="InterPro"/>
</dbReference>
<dbReference type="InterPro" id="IPR010666">
    <property type="entry name" value="Znf_GRF"/>
</dbReference>
<keyword evidence="1" id="KW-0479">Metal-binding</keyword>
<dbReference type="PANTHER" id="PTHR33680">
    <property type="entry name" value="OS07G0190500 PROTEIN"/>
    <property type="match status" value="1"/>
</dbReference>
<evidence type="ECO:0000256" key="5">
    <source>
        <dbReference type="SAM" id="MobiDB-lite"/>
    </source>
</evidence>
<feature type="domain" description="GRF-type" evidence="7">
    <location>
        <begin position="176"/>
        <end position="220"/>
    </location>
</feature>
<sequence length="410" mass="45286">REREREMNRMSAAAECAGSVASDPRCHRGEGTPPAPLQQSKLSPTTPDRASPYGRWVCFSCQQEGHWSKDCPSKKSAGRSVQPPGQLSAEAPECTCGAGPCVVMISKTENNPGRKFFRCPAMPYEQKCDFFQWCDSPSPHRRHDVASPVQQRVSMGSPNQQQGGNTLQQGDLHPRCQCGGGWCIILTCEEGEHSGRKYFSCPKKRRSNEQCSFSQWCDEFYSTAKRMERPNDMGLVSPPHGNTGIRYPDCDCGAGRCRLLTEESGIYAGRKYFGCTVKKGQGACNFKQWLNSVEGDQENGENNLVGNLGNQNQHPNMVIEARDEKPFGIKPTSLNFNEVDVGVSNAGSGKAHMPSPLERRQGDAGIPPDESCRLSLQCSSRNINLKPGKCYRCGKEGHWIADCVESLPYY</sequence>
<evidence type="ECO:0000259" key="6">
    <source>
        <dbReference type="PROSITE" id="PS50158"/>
    </source>
</evidence>
<dbReference type="SMART" id="SM00343">
    <property type="entry name" value="ZnF_C2HC"/>
    <property type="match status" value="2"/>
</dbReference>
<evidence type="ECO:0000256" key="4">
    <source>
        <dbReference type="PROSITE-ProRule" id="PRU00047"/>
    </source>
</evidence>
<organism evidence="8">
    <name type="scientific">Anthurium amnicola</name>
    <dbReference type="NCBI Taxonomy" id="1678845"/>
    <lineage>
        <taxon>Eukaryota</taxon>
        <taxon>Viridiplantae</taxon>
        <taxon>Streptophyta</taxon>
        <taxon>Embryophyta</taxon>
        <taxon>Tracheophyta</taxon>
        <taxon>Spermatophyta</taxon>
        <taxon>Magnoliopsida</taxon>
        <taxon>Liliopsida</taxon>
        <taxon>Araceae</taxon>
        <taxon>Pothoideae</taxon>
        <taxon>Potheae</taxon>
        <taxon>Anthurium</taxon>
    </lineage>
</organism>
<dbReference type="SUPFAM" id="SSF57756">
    <property type="entry name" value="Retrovirus zinc finger-like domains"/>
    <property type="match status" value="2"/>
</dbReference>
<dbReference type="Pfam" id="PF00098">
    <property type="entry name" value="zf-CCHC"/>
    <property type="match status" value="2"/>
</dbReference>
<evidence type="ECO:0000256" key="2">
    <source>
        <dbReference type="ARBA" id="ARBA00022771"/>
    </source>
</evidence>
<evidence type="ECO:0000313" key="8">
    <source>
        <dbReference type="EMBL" id="JAT56111.1"/>
    </source>
</evidence>
<dbReference type="Gene3D" id="4.10.60.10">
    <property type="entry name" value="Zinc finger, CCHC-type"/>
    <property type="match status" value="2"/>
</dbReference>
<keyword evidence="8" id="KW-0413">Isomerase</keyword>
<dbReference type="InterPro" id="IPR001878">
    <property type="entry name" value="Znf_CCHC"/>
</dbReference>
<keyword evidence="3" id="KW-0862">Zinc</keyword>
<feature type="non-terminal residue" evidence="8">
    <location>
        <position position="1"/>
    </location>
</feature>
<evidence type="ECO:0000256" key="1">
    <source>
        <dbReference type="ARBA" id="ARBA00022723"/>
    </source>
</evidence>
<feature type="domain" description="GRF-type" evidence="7">
    <location>
        <begin position="94"/>
        <end position="137"/>
    </location>
</feature>
<evidence type="ECO:0000256" key="3">
    <source>
        <dbReference type="ARBA" id="ARBA00022833"/>
    </source>
</evidence>
<feature type="compositionally biased region" description="Polar residues" evidence="5">
    <location>
        <begin position="37"/>
        <end position="48"/>
    </location>
</feature>
<reference evidence="8" key="1">
    <citation type="submission" date="2015-07" db="EMBL/GenBank/DDBJ databases">
        <title>Transcriptome Assembly of Anthurium amnicola.</title>
        <authorList>
            <person name="Suzuki J."/>
        </authorList>
    </citation>
    <scope>NUCLEOTIDE SEQUENCE</scope>
</reference>
<protein>
    <submittedName>
        <fullName evidence="8">DNA topoisomerase 3-alpha</fullName>
    </submittedName>
</protein>
<accession>A0A1D1YN97</accession>
<dbReference type="GO" id="GO:0008270">
    <property type="term" value="F:zinc ion binding"/>
    <property type="evidence" value="ECO:0007669"/>
    <property type="project" value="UniProtKB-KW"/>
</dbReference>
<feature type="region of interest" description="Disordered" evidence="5">
    <location>
        <begin position="345"/>
        <end position="366"/>
    </location>
</feature>
<name>A0A1D1YN97_9ARAE</name>
<keyword evidence="2 4" id="KW-0863">Zinc-finger</keyword>
<dbReference type="PROSITE" id="PS51999">
    <property type="entry name" value="ZF_GRF"/>
    <property type="match status" value="3"/>
</dbReference>
<gene>
    <name evidence="8" type="primary">TOP3A_1</name>
    <name evidence="8" type="ORF">g.44203</name>
</gene>
<dbReference type="PROSITE" id="PS50158">
    <property type="entry name" value="ZF_CCHC"/>
    <property type="match status" value="2"/>
</dbReference>